<proteinExistence type="predicted"/>
<keyword evidence="2" id="KW-1185">Reference proteome</keyword>
<gene>
    <name evidence="1" type="ORF">Tco_1083103</name>
</gene>
<reference evidence="1" key="1">
    <citation type="journal article" date="2022" name="Int. J. Mol. Sci.">
        <title>Draft Genome of Tanacetum Coccineum: Genomic Comparison of Closely Related Tanacetum-Family Plants.</title>
        <authorList>
            <person name="Yamashiro T."/>
            <person name="Shiraishi A."/>
            <person name="Nakayama K."/>
            <person name="Satake H."/>
        </authorList>
    </citation>
    <scope>NUCLEOTIDE SEQUENCE</scope>
</reference>
<dbReference type="EMBL" id="BQNB010020279">
    <property type="protein sequence ID" value="GJT94258.1"/>
    <property type="molecule type" value="Genomic_DNA"/>
</dbReference>
<evidence type="ECO:0000313" key="2">
    <source>
        <dbReference type="Proteomes" id="UP001151760"/>
    </source>
</evidence>
<organism evidence="1 2">
    <name type="scientific">Tanacetum coccineum</name>
    <dbReference type="NCBI Taxonomy" id="301880"/>
    <lineage>
        <taxon>Eukaryota</taxon>
        <taxon>Viridiplantae</taxon>
        <taxon>Streptophyta</taxon>
        <taxon>Embryophyta</taxon>
        <taxon>Tracheophyta</taxon>
        <taxon>Spermatophyta</taxon>
        <taxon>Magnoliopsida</taxon>
        <taxon>eudicotyledons</taxon>
        <taxon>Gunneridae</taxon>
        <taxon>Pentapetalae</taxon>
        <taxon>asterids</taxon>
        <taxon>campanulids</taxon>
        <taxon>Asterales</taxon>
        <taxon>Asteraceae</taxon>
        <taxon>Asteroideae</taxon>
        <taxon>Anthemideae</taxon>
        <taxon>Anthemidinae</taxon>
        <taxon>Tanacetum</taxon>
    </lineage>
</organism>
<comment type="caution">
    <text evidence="1">The sequence shown here is derived from an EMBL/GenBank/DDBJ whole genome shotgun (WGS) entry which is preliminary data.</text>
</comment>
<dbReference type="Proteomes" id="UP001151760">
    <property type="component" value="Unassembled WGS sequence"/>
</dbReference>
<evidence type="ECO:0000313" key="1">
    <source>
        <dbReference type="EMBL" id="GJT94258.1"/>
    </source>
</evidence>
<name>A0ABQ5I2I3_9ASTR</name>
<sequence>MSNRVVSSINWWEITLEARDLDTKLLSAPESNNTLARYWFRWNVPVTMFGSWHEKLLTLAAGCFQCWPFVLKFPGTDTPPSCKSHT</sequence>
<accession>A0ABQ5I2I3</accession>
<reference evidence="1" key="2">
    <citation type="submission" date="2022-01" db="EMBL/GenBank/DDBJ databases">
        <authorList>
            <person name="Yamashiro T."/>
            <person name="Shiraishi A."/>
            <person name="Satake H."/>
            <person name="Nakayama K."/>
        </authorList>
    </citation>
    <scope>NUCLEOTIDE SEQUENCE</scope>
</reference>
<protein>
    <submittedName>
        <fullName evidence="1">Uncharacterized protein</fullName>
    </submittedName>
</protein>